<feature type="transmembrane region" description="Helical" evidence="6">
    <location>
        <begin position="517"/>
        <end position="539"/>
    </location>
</feature>
<dbReference type="InterPro" id="IPR001279">
    <property type="entry name" value="Metallo-B-lactamas"/>
</dbReference>
<dbReference type="SUPFAM" id="SSF56281">
    <property type="entry name" value="Metallo-hydrolase/oxidoreductase"/>
    <property type="match status" value="1"/>
</dbReference>
<reference evidence="9" key="1">
    <citation type="journal article" date="2014" name="Int. J. Syst. Evol. Microbiol.">
        <title>Complete genome sequence of Corynebacterium casei LMG S-19264T (=DSM 44701T), isolated from a smear-ripened cheese.</title>
        <authorList>
            <consortium name="US DOE Joint Genome Institute (JGI-PGF)"/>
            <person name="Walter F."/>
            <person name="Albersmeier A."/>
            <person name="Kalinowski J."/>
            <person name="Ruckert C."/>
        </authorList>
    </citation>
    <scope>NUCLEOTIDE SEQUENCE</scope>
    <source>
        <strain evidence="9">CGMCC 1.15388</strain>
    </source>
</reference>
<accession>A0A917ENM9</accession>
<feature type="transmembrane region" description="Helical" evidence="6">
    <location>
        <begin position="347"/>
        <end position="363"/>
    </location>
</feature>
<feature type="domain" description="Metallo-beta-lactamase" evidence="7">
    <location>
        <begin position="586"/>
        <end position="669"/>
    </location>
</feature>
<keyword evidence="3 6" id="KW-0812">Transmembrane</keyword>
<keyword evidence="4 6" id="KW-1133">Transmembrane helix</keyword>
<dbReference type="Pfam" id="PF00753">
    <property type="entry name" value="Lactamase_B"/>
    <property type="match status" value="1"/>
</dbReference>
<protein>
    <submittedName>
        <fullName evidence="9">Membrane protein</fullName>
    </submittedName>
</protein>
<comment type="caution">
    <text evidence="9">The sequence shown here is derived from an EMBL/GenBank/DDBJ whole genome shotgun (WGS) entry which is preliminary data.</text>
</comment>
<dbReference type="NCBIfam" id="TIGR00360">
    <property type="entry name" value="ComEC_N-term"/>
    <property type="match status" value="1"/>
</dbReference>
<dbReference type="Pfam" id="PF03772">
    <property type="entry name" value="Competence"/>
    <property type="match status" value="1"/>
</dbReference>
<dbReference type="InterPro" id="IPR036866">
    <property type="entry name" value="RibonucZ/Hydroxyglut_hydro"/>
</dbReference>
<feature type="transmembrane region" description="Helical" evidence="6">
    <location>
        <begin position="94"/>
        <end position="113"/>
    </location>
</feature>
<comment type="subcellular location">
    <subcellularLocation>
        <location evidence="1">Cell membrane</location>
        <topology evidence="1">Multi-pass membrane protein</topology>
    </subcellularLocation>
</comment>
<keyword evidence="5 6" id="KW-0472">Membrane</keyword>
<dbReference type="RefSeq" id="WP_188682915.1">
    <property type="nucleotide sequence ID" value="NZ_BMIS01000002.1"/>
</dbReference>
<feature type="transmembrane region" description="Helical" evidence="6">
    <location>
        <begin position="551"/>
        <end position="572"/>
    </location>
</feature>
<feature type="domain" description="ComEC/Rec2-related protein" evidence="8">
    <location>
        <begin position="273"/>
        <end position="535"/>
    </location>
</feature>
<evidence type="ECO:0000256" key="3">
    <source>
        <dbReference type="ARBA" id="ARBA00022692"/>
    </source>
</evidence>
<evidence type="ECO:0000256" key="1">
    <source>
        <dbReference type="ARBA" id="ARBA00004651"/>
    </source>
</evidence>
<evidence type="ECO:0000313" key="10">
    <source>
        <dbReference type="Proteomes" id="UP000633136"/>
    </source>
</evidence>
<reference evidence="9" key="2">
    <citation type="submission" date="2020-09" db="EMBL/GenBank/DDBJ databases">
        <authorList>
            <person name="Sun Q."/>
            <person name="Zhou Y."/>
        </authorList>
    </citation>
    <scope>NUCLEOTIDE SEQUENCE</scope>
    <source>
        <strain evidence="9">CGMCC 1.15388</strain>
    </source>
</reference>
<evidence type="ECO:0000256" key="6">
    <source>
        <dbReference type="SAM" id="Phobius"/>
    </source>
</evidence>
<evidence type="ECO:0000256" key="2">
    <source>
        <dbReference type="ARBA" id="ARBA00022475"/>
    </source>
</evidence>
<feature type="transmembrane region" description="Helical" evidence="6">
    <location>
        <begin position="323"/>
        <end position="341"/>
    </location>
</feature>
<feature type="transmembrane region" description="Helical" evidence="6">
    <location>
        <begin position="370"/>
        <end position="386"/>
    </location>
</feature>
<dbReference type="PANTHER" id="PTHR30619">
    <property type="entry name" value="DNA INTERNALIZATION/COMPETENCE PROTEIN COMEC/REC2"/>
    <property type="match status" value="1"/>
</dbReference>
<evidence type="ECO:0000259" key="8">
    <source>
        <dbReference type="Pfam" id="PF03772"/>
    </source>
</evidence>
<name>A0A917ENM9_9MICC</name>
<feature type="transmembrane region" description="Helical" evidence="6">
    <location>
        <begin position="56"/>
        <end position="74"/>
    </location>
</feature>
<feature type="transmembrane region" description="Helical" evidence="6">
    <location>
        <begin position="417"/>
        <end position="441"/>
    </location>
</feature>
<feature type="transmembrane region" description="Helical" evidence="6">
    <location>
        <begin position="461"/>
        <end position="479"/>
    </location>
</feature>
<proteinExistence type="predicted"/>
<evidence type="ECO:0000256" key="5">
    <source>
        <dbReference type="ARBA" id="ARBA00023136"/>
    </source>
</evidence>
<gene>
    <name evidence="9" type="ORF">GCM10011401_08240</name>
</gene>
<dbReference type="GO" id="GO:0005886">
    <property type="term" value="C:plasma membrane"/>
    <property type="evidence" value="ECO:0007669"/>
    <property type="project" value="UniProtKB-SubCell"/>
</dbReference>
<keyword evidence="2" id="KW-1003">Cell membrane</keyword>
<dbReference type="Gene3D" id="3.60.15.10">
    <property type="entry name" value="Ribonuclease Z/Hydroxyacylglutathione hydrolase-like"/>
    <property type="match status" value="1"/>
</dbReference>
<organism evidence="9 10">
    <name type="scientific">Nesterenkonia cremea</name>
    <dbReference type="NCBI Taxonomy" id="1882340"/>
    <lineage>
        <taxon>Bacteria</taxon>
        <taxon>Bacillati</taxon>
        <taxon>Actinomycetota</taxon>
        <taxon>Actinomycetes</taxon>
        <taxon>Micrococcales</taxon>
        <taxon>Micrococcaceae</taxon>
        <taxon>Nesterenkonia</taxon>
    </lineage>
</organism>
<dbReference type="InterPro" id="IPR052159">
    <property type="entry name" value="Competence_DNA_uptake"/>
</dbReference>
<sequence>MRALRNAVLGHGQVEAQPKPEAGLRPLDLRLLPAATAAWGSALAAVHLPWAVGARLGWGLFLAALMLSGVLLLLLRRPVGERGSPGRSWPRHLLLHSVLACLVGAVVAISAAVPQRTADESGWSEAVEGEAPFEVTLRISGDAQLLDRPGFDGEDRLLADVQVHSAQLPGSGSDADEVPDEPDVKLRVAAVLIVSEDQPLVAGQHYQGMVRASATEVGDRATALLFPFEEDGLAALPQDRWAQVTQGFNTLRAATTEHAQHAVGDGPALLPAIVLGDRSQQSPELRDAMLDSGLSHLSAVSGTHLALVVGALLGILRLSRAPRWMTLPVLLIGIVLFVLLVQPKPSVIRAAVMGGIGALAVFAGRGRASFALLCLCVLVLLIYDPWFSTAPAFQLSVAATLGIVLVGQRVKEMLDPWLPGVLSGPLALTASAQLFAVPVLLPLSEGVQTYSVPANLLAGPLLPFVTVLGTAAAVLSTAVPWLSAALLWCSGWAAAGIGQIGRTAAELPRAVAPWPQGWFGLSLVLVYLLAVLILVVLLVRGPAWQITWLHGVVLGAAAGSLGALMLPTTLWMGGGPPDHWRVALCDVGQGDMLVVRTQEAGAVVIDAGQEPEAADDCLRDLGITTVEMLMISHDHRDHYGGAAGVFRGREVEQVLYSASDGWEAADAMEIEDEGIPIIRAELGDAGRLGEDYPASYRVWSAFSHFPNPNDNSLVVQLYLYETTEAPAGSANDPLRLLVTGDLEEELTAALLRQDRLPQEVDLLKVAHHGAANGGLDLLKSREPAVALIGVGEENSYGHPDQSILDALAEVGAVTYRTDLHGTVILSWEGGVLSAARLPN</sequence>
<feature type="transmembrane region" description="Helical" evidence="6">
    <location>
        <begin position="31"/>
        <end position="50"/>
    </location>
</feature>
<evidence type="ECO:0000313" key="9">
    <source>
        <dbReference type="EMBL" id="GGE63481.1"/>
    </source>
</evidence>
<dbReference type="PANTHER" id="PTHR30619:SF1">
    <property type="entry name" value="RECOMBINATION PROTEIN 2"/>
    <property type="match status" value="1"/>
</dbReference>
<evidence type="ECO:0000259" key="7">
    <source>
        <dbReference type="Pfam" id="PF00753"/>
    </source>
</evidence>
<feature type="transmembrane region" description="Helical" evidence="6">
    <location>
        <begin position="294"/>
        <end position="316"/>
    </location>
</feature>
<dbReference type="Proteomes" id="UP000633136">
    <property type="component" value="Unassembled WGS sequence"/>
</dbReference>
<dbReference type="InterPro" id="IPR004477">
    <property type="entry name" value="ComEC_N"/>
</dbReference>
<keyword evidence="10" id="KW-1185">Reference proteome</keyword>
<dbReference type="AlphaFoldDB" id="A0A917ENM9"/>
<dbReference type="EMBL" id="BMIS01000002">
    <property type="protein sequence ID" value="GGE63481.1"/>
    <property type="molecule type" value="Genomic_DNA"/>
</dbReference>
<evidence type="ECO:0000256" key="4">
    <source>
        <dbReference type="ARBA" id="ARBA00022989"/>
    </source>
</evidence>